<gene>
    <name evidence="3" type="ORF">TH4_15525</name>
</gene>
<dbReference type="Proteomes" id="UP000094009">
    <property type="component" value="Unassembled WGS sequence"/>
</dbReference>
<dbReference type="Gene3D" id="3.40.50.300">
    <property type="entry name" value="P-loop containing nucleotide triphosphate hydrolases"/>
    <property type="match status" value="1"/>
</dbReference>
<evidence type="ECO:0000313" key="4">
    <source>
        <dbReference type="Proteomes" id="UP000094009"/>
    </source>
</evidence>
<proteinExistence type="predicted"/>
<dbReference type="RefSeq" id="WP_064781762.1">
    <property type="nucleotide sequence ID" value="NZ_JPVZ01000007.1"/>
</dbReference>
<keyword evidence="2" id="KW-0472">Membrane</keyword>
<name>A0A853KY09_9PROT</name>
<evidence type="ECO:0008006" key="5">
    <source>
        <dbReference type="Google" id="ProtNLM"/>
    </source>
</evidence>
<dbReference type="SUPFAM" id="SSF52540">
    <property type="entry name" value="P-loop containing nucleoside triphosphate hydrolases"/>
    <property type="match status" value="1"/>
</dbReference>
<evidence type="ECO:0000256" key="1">
    <source>
        <dbReference type="SAM" id="Coils"/>
    </source>
</evidence>
<evidence type="ECO:0000313" key="3">
    <source>
        <dbReference type="EMBL" id="OAZ08779.1"/>
    </source>
</evidence>
<accession>A0A853KY09</accession>
<keyword evidence="2" id="KW-0812">Transmembrane</keyword>
<keyword evidence="2" id="KW-1133">Transmembrane helix</keyword>
<dbReference type="AlphaFoldDB" id="A0A853KY09"/>
<keyword evidence="1" id="KW-0175">Coiled coil</keyword>
<protein>
    <recommendedName>
        <fullName evidence="5">AAA domain-containing protein</fullName>
    </recommendedName>
</protein>
<dbReference type="PANTHER" id="PTHR32309:SF31">
    <property type="entry name" value="CAPSULAR EXOPOLYSACCHARIDE FAMILY"/>
    <property type="match status" value="1"/>
</dbReference>
<feature type="transmembrane region" description="Helical" evidence="2">
    <location>
        <begin position="423"/>
        <end position="445"/>
    </location>
</feature>
<dbReference type="InterPro" id="IPR027417">
    <property type="entry name" value="P-loop_NTPase"/>
</dbReference>
<dbReference type="EMBL" id="JPVZ01000007">
    <property type="protein sequence ID" value="OAZ08779.1"/>
    <property type="molecule type" value="Genomic_DNA"/>
</dbReference>
<feature type="coiled-coil region" evidence="1">
    <location>
        <begin position="308"/>
        <end position="402"/>
    </location>
</feature>
<evidence type="ECO:0000256" key="2">
    <source>
        <dbReference type="SAM" id="Phobius"/>
    </source>
</evidence>
<reference evidence="3 4" key="1">
    <citation type="submission" date="2014-07" db="EMBL/GenBank/DDBJ databases">
        <title>Draft genome sequence of Thalassospira tepidiphila 1-1B.</title>
        <authorList>
            <person name="Lai Q."/>
            <person name="Shao Z."/>
        </authorList>
    </citation>
    <scope>NUCLEOTIDE SEQUENCE [LARGE SCALE GENOMIC DNA]</scope>
    <source>
        <strain evidence="3 4">MCCC 1A03514</strain>
    </source>
</reference>
<organism evidence="3 4">
    <name type="scientific">Thalassospira tepidiphila MCCC 1A03514</name>
    <dbReference type="NCBI Taxonomy" id="1177930"/>
    <lineage>
        <taxon>Bacteria</taxon>
        <taxon>Pseudomonadati</taxon>
        <taxon>Pseudomonadota</taxon>
        <taxon>Alphaproteobacteria</taxon>
        <taxon>Rhodospirillales</taxon>
        <taxon>Thalassospiraceae</taxon>
        <taxon>Thalassospira</taxon>
    </lineage>
</organism>
<feature type="transmembrane region" description="Helical" evidence="2">
    <location>
        <begin position="36"/>
        <end position="55"/>
    </location>
</feature>
<dbReference type="InterPro" id="IPR050445">
    <property type="entry name" value="Bact_polysacc_biosynth/exp"/>
</dbReference>
<dbReference type="PANTHER" id="PTHR32309">
    <property type="entry name" value="TYROSINE-PROTEIN KINASE"/>
    <property type="match status" value="1"/>
</dbReference>
<sequence length="706" mass="76240">MTEHPNHPVAITGVTQERFDPSLRDLLSILWQRRGVVALTFVVVLIALLSGIANWQGDYRSVTEIGLSANVEIAERQMPAAFNTDRRIVTAQEIETAIAEIKGQKTLSTALSVMRGEGVSLTDMPVSSDLETDGISHLRNALETTRVGNAAVIEVAFVASQPETAQKALMAVIESYLWQREDRQKAAIRRQLAEAEAQFQSAQTELDGLEGDLASLQNSAGILDPDENARMLDRIYALDEQAEKLGQEVVSLRLARQSRNEAANLDDLLAIDDVASHPMVRQISAQFETTKQEFVRLDQRYGPKHPTMQGKQQELDDLHNQLAAVASNIAGQMDITLAGAEEKLRLITAQRDRWQDRMALRNTSVQGQAALVRSVAMARANVQELGQQVQALRREMAAFQGDAAILHAPTLPAATEFPAKRDLAMLAIMMALFAAVVAALLRHYFDQSIDDDFDPQAALGIPLFARIPERSWANKVASAAAHDEAAGHLAVLMRIMVQGGDAESKSDKDGQVIALGSALSGDGKSHVVHALAQKLAGLGASVMVIDADLHDPAPPNRARHDGEMTADLTDVMSGIVDLDAALAGAENGEGYRYLGARMPVPGNIATGMIDGQLPDLIKRLRTRFDHVIVDTPPILSVADGVIALGLADVRLFVLRCGHSKRRDITQALSQLRAANIVPEGIVLNGAKPRAAYGKPQAAMATEGPTS</sequence>
<feature type="coiled-coil region" evidence="1">
    <location>
        <begin position="178"/>
        <end position="219"/>
    </location>
</feature>
<comment type="caution">
    <text evidence="3">The sequence shown here is derived from an EMBL/GenBank/DDBJ whole genome shotgun (WGS) entry which is preliminary data.</text>
</comment>